<reference evidence="7 8" key="1">
    <citation type="submission" date="2018-08" db="EMBL/GenBank/DDBJ databases">
        <title>A genome reference for cultivated species of the human gut microbiota.</title>
        <authorList>
            <person name="Zou Y."/>
            <person name="Xue W."/>
            <person name="Luo G."/>
        </authorList>
    </citation>
    <scope>NUCLEOTIDE SEQUENCE [LARGE SCALE GENOMIC DNA]</scope>
    <source>
        <strain evidence="7 8">AF22-12AC</strain>
    </source>
</reference>
<dbReference type="RefSeq" id="WP_118097679.1">
    <property type="nucleotide sequence ID" value="NZ_QRVL01000009.1"/>
</dbReference>
<organism evidence="7 8">
    <name type="scientific">Roseburia hominis</name>
    <dbReference type="NCBI Taxonomy" id="301301"/>
    <lineage>
        <taxon>Bacteria</taxon>
        <taxon>Bacillati</taxon>
        <taxon>Bacillota</taxon>
        <taxon>Clostridia</taxon>
        <taxon>Lachnospirales</taxon>
        <taxon>Lachnospiraceae</taxon>
        <taxon>Roseburia</taxon>
    </lineage>
</organism>
<keyword evidence="3" id="KW-0547">Nucleotide-binding</keyword>
<protein>
    <submittedName>
        <fullName evidence="7">Carbohydrate kinase</fullName>
    </submittedName>
</protein>
<evidence type="ECO:0000313" key="8">
    <source>
        <dbReference type="Proteomes" id="UP000266172"/>
    </source>
</evidence>
<dbReference type="Gene3D" id="3.40.1190.20">
    <property type="match status" value="1"/>
</dbReference>
<dbReference type="InterPro" id="IPR029056">
    <property type="entry name" value="Ribokinase-like"/>
</dbReference>
<dbReference type="SUPFAM" id="SSF53613">
    <property type="entry name" value="Ribokinase-like"/>
    <property type="match status" value="1"/>
</dbReference>
<dbReference type="GO" id="GO:0005524">
    <property type="term" value="F:ATP binding"/>
    <property type="evidence" value="ECO:0007669"/>
    <property type="project" value="UniProtKB-KW"/>
</dbReference>
<evidence type="ECO:0000256" key="1">
    <source>
        <dbReference type="ARBA" id="ARBA00010688"/>
    </source>
</evidence>
<feature type="domain" description="Carbohydrate kinase PfkB" evidence="6">
    <location>
        <begin position="38"/>
        <end position="195"/>
    </location>
</feature>
<keyword evidence="2" id="KW-0808">Transferase</keyword>
<gene>
    <name evidence="7" type="ORF">DWX93_10930</name>
</gene>
<comment type="similarity">
    <text evidence="1">Belongs to the carbohydrate kinase PfkB family.</text>
</comment>
<evidence type="ECO:0000256" key="3">
    <source>
        <dbReference type="ARBA" id="ARBA00022741"/>
    </source>
</evidence>
<evidence type="ECO:0000259" key="6">
    <source>
        <dbReference type="Pfam" id="PF00294"/>
    </source>
</evidence>
<keyword evidence="5" id="KW-0067">ATP-binding</keyword>
<dbReference type="InterPro" id="IPR011611">
    <property type="entry name" value="PfkB_dom"/>
</dbReference>
<evidence type="ECO:0000256" key="4">
    <source>
        <dbReference type="ARBA" id="ARBA00022777"/>
    </source>
</evidence>
<keyword evidence="4 7" id="KW-0418">Kinase</keyword>
<dbReference type="Pfam" id="PF00294">
    <property type="entry name" value="PfkB"/>
    <property type="match status" value="1"/>
</dbReference>
<comment type="caution">
    <text evidence="7">The sequence shown here is derived from an EMBL/GenBank/DDBJ whole genome shotgun (WGS) entry which is preliminary data.</text>
</comment>
<dbReference type="EMBL" id="QRVL01000009">
    <property type="protein sequence ID" value="RGS39462.1"/>
    <property type="molecule type" value="Genomic_DNA"/>
</dbReference>
<evidence type="ECO:0000256" key="5">
    <source>
        <dbReference type="ARBA" id="ARBA00022840"/>
    </source>
</evidence>
<dbReference type="Proteomes" id="UP000266172">
    <property type="component" value="Unassembled WGS sequence"/>
</dbReference>
<evidence type="ECO:0000256" key="2">
    <source>
        <dbReference type="ARBA" id="ARBA00022679"/>
    </source>
</evidence>
<dbReference type="PANTHER" id="PTHR43085">
    <property type="entry name" value="HEXOKINASE FAMILY MEMBER"/>
    <property type="match status" value="1"/>
</dbReference>
<dbReference type="PANTHER" id="PTHR43085:SF1">
    <property type="entry name" value="PSEUDOURIDINE KINASE-RELATED"/>
    <property type="match status" value="1"/>
</dbReference>
<proteinExistence type="inferred from homology"/>
<sequence length="205" mass="22598">MELLVRAGEGQVVPSRTTLPVSLVVRGTTERKTEGEDIETAKANGALLSFDPNIREPLWQSMEEAKRQTAYGMEVCDVLKISDNEIRWFTGEEDFDRGVDKLWREYHIPLILLSMGTGGSRAYCGSRRAEQPAFIQAGTIETTGAGDTFGACCLHYILERGMAGLGTTELEEMLRFANAAASIVTTRRGALRVMPEPEEIQALLV</sequence>
<dbReference type="InterPro" id="IPR050306">
    <property type="entry name" value="PfkB_Carbo_kinase"/>
</dbReference>
<name>A0A395V5I7_9FIRM</name>
<evidence type="ECO:0000313" key="7">
    <source>
        <dbReference type="EMBL" id="RGS39462.1"/>
    </source>
</evidence>
<dbReference type="GO" id="GO:0016301">
    <property type="term" value="F:kinase activity"/>
    <property type="evidence" value="ECO:0007669"/>
    <property type="project" value="UniProtKB-KW"/>
</dbReference>
<dbReference type="AlphaFoldDB" id="A0A395V5I7"/>
<accession>A0A395V5I7</accession>